<proteinExistence type="inferred from homology"/>
<name>A0ABD6AEV9_9EURY</name>
<dbReference type="GeneID" id="79317297"/>
<gene>
    <name evidence="3" type="ORF">ACFQPE_17215</name>
</gene>
<dbReference type="InterPro" id="IPR006016">
    <property type="entry name" value="UspA"/>
</dbReference>
<evidence type="ECO:0000259" key="2">
    <source>
        <dbReference type="Pfam" id="PF00582"/>
    </source>
</evidence>
<dbReference type="EMBL" id="JBHTBF010000003">
    <property type="protein sequence ID" value="MFC7318519.1"/>
    <property type="molecule type" value="Genomic_DNA"/>
</dbReference>
<keyword evidence="4" id="KW-1185">Reference proteome</keyword>
<feature type="domain" description="UspA" evidence="2">
    <location>
        <begin position="2"/>
        <end position="139"/>
    </location>
</feature>
<evidence type="ECO:0000313" key="3">
    <source>
        <dbReference type="EMBL" id="MFC7318519.1"/>
    </source>
</evidence>
<dbReference type="InterPro" id="IPR006015">
    <property type="entry name" value="Universal_stress_UspA"/>
</dbReference>
<dbReference type="PANTHER" id="PTHR46268">
    <property type="entry name" value="STRESS RESPONSE PROTEIN NHAX"/>
    <property type="match status" value="1"/>
</dbReference>
<evidence type="ECO:0000256" key="1">
    <source>
        <dbReference type="ARBA" id="ARBA00008791"/>
    </source>
</evidence>
<comment type="similarity">
    <text evidence="1">Belongs to the universal stress protein A family.</text>
</comment>
<dbReference type="CDD" id="cd00293">
    <property type="entry name" value="USP-like"/>
    <property type="match status" value="1"/>
</dbReference>
<dbReference type="Proteomes" id="UP001596547">
    <property type="component" value="Unassembled WGS sequence"/>
</dbReference>
<comment type="caution">
    <text evidence="3">The sequence shown here is derived from an EMBL/GenBank/DDBJ whole genome shotgun (WGS) entry which is preliminary data.</text>
</comment>
<dbReference type="SUPFAM" id="SSF52402">
    <property type="entry name" value="Adenine nucleotide alpha hydrolases-like"/>
    <property type="match status" value="1"/>
</dbReference>
<organism evidence="3 4">
    <name type="scientific">Halomarina halobia</name>
    <dbReference type="NCBI Taxonomy" id="3033386"/>
    <lineage>
        <taxon>Archaea</taxon>
        <taxon>Methanobacteriati</taxon>
        <taxon>Methanobacteriota</taxon>
        <taxon>Stenosarchaea group</taxon>
        <taxon>Halobacteria</taxon>
        <taxon>Halobacteriales</taxon>
        <taxon>Natronomonadaceae</taxon>
        <taxon>Halomarina</taxon>
    </lineage>
</organism>
<dbReference type="InterPro" id="IPR014729">
    <property type="entry name" value="Rossmann-like_a/b/a_fold"/>
</dbReference>
<dbReference type="PANTHER" id="PTHR46268:SF6">
    <property type="entry name" value="UNIVERSAL STRESS PROTEIN UP12"/>
    <property type="match status" value="1"/>
</dbReference>
<dbReference type="Pfam" id="PF00582">
    <property type="entry name" value="Usp"/>
    <property type="match status" value="1"/>
</dbReference>
<dbReference type="Gene3D" id="3.40.50.620">
    <property type="entry name" value="HUPs"/>
    <property type="match status" value="1"/>
</dbReference>
<evidence type="ECO:0000313" key="4">
    <source>
        <dbReference type="Proteomes" id="UP001596547"/>
    </source>
</evidence>
<dbReference type="RefSeq" id="WP_276306639.1">
    <property type="nucleotide sequence ID" value="NZ_CP119993.1"/>
</dbReference>
<dbReference type="AlphaFoldDB" id="A0ABD6AEV9"/>
<accession>A0ABD6AEV9</accession>
<protein>
    <submittedName>
        <fullName evidence="3">Universal stress protein</fullName>
    </submittedName>
</protein>
<sequence length="145" mass="14969">MPIVAAVDRTDRAGVVVGEARRLGGAFDEPVHVVHVLTRKAFVSLQRTNVSETGSAVPVDEIEAIAAEIAAEAIEETGADAEAVGLVGDPAEEIVSYADRVDADYVVVAGRKRSAVGKALFGSVAQSVILSAETPIVIVGTESTE</sequence>
<dbReference type="PRINTS" id="PR01438">
    <property type="entry name" value="UNVRSLSTRESS"/>
</dbReference>
<reference evidence="3 4" key="1">
    <citation type="journal article" date="2019" name="Int. J. Syst. Evol. Microbiol.">
        <title>The Global Catalogue of Microorganisms (GCM) 10K type strain sequencing project: providing services to taxonomists for standard genome sequencing and annotation.</title>
        <authorList>
            <consortium name="The Broad Institute Genomics Platform"/>
            <consortium name="The Broad Institute Genome Sequencing Center for Infectious Disease"/>
            <person name="Wu L."/>
            <person name="Ma J."/>
        </authorList>
    </citation>
    <scope>NUCLEOTIDE SEQUENCE [LARGE SCALE GENOMIC DNA]</scope>
    <source>
        <strain evidence="3 4">PSR21</strain>
    </source>
</reference>